<feature type="transmembrane region" description="Helical" evidence="1">
    <location>
        <begin position="38"/>
        <end position="60"/>
    </location>
</feature>
<dbReference type="Proteomes" id="UP000004259">
    <property type="component" value="Unassembled WGS sequence"/>
</dbReference>
<dbReference type="EMBL" id="ADKM02000093">
    <property type="protein sequence ID" value="EGC02485.1"/>
    <property type="molecule type" value="Genomic_DNA"/>
</dbReference>
<reference evidence="2 3" key="1">
    <citation type="submission" date="2011-02" db="EMBL/GenBank/DDBJ databases">
        <authorList>
            <person name="Nelson K.E."/>
            <person name="Sutton G."/>
            <person name="Torralba M."/>
            <person name="Durkin S."/>
            <person name="Harkins D."/>
            <person name="Montgomery R."/>
            <person name="Ziemer C."/>
            <person name="Klaassens E."/>
            <person name="Ocuiv P."/>
            <person name="Morrison M."/>
        </authorList>
    </citation>
    <scope>NUCLEOTIDE SEQUENCE [LARGE SCALE GENOMIC DNA]</scope>
    <source>
        <strain evidence="2 3">8</strain>
    </source>
</reference>
<feature type="transmembrane region" description="Helical" evidence="1">
    <location>
        <begin position="66"/>
        <end position="96"/>
    </location>
</feature>
<evidence type="ECO:0000313" key="2">
    <source>
        <dbReference type="EMBL" id="EGC02485.1"/>
    </source>
</evidence>
<keyword evidence="1" id="KW-0472">Membrane</keyword>
<dbReference type="Pfam" id="PF09605">
    <property type="entry name" value="Trep_Strep"/>
    <property type="match status" value="1"/>
</dbReference>
<dbReference type="NCBIfam" id="TIGR02185">
    <property type="entry name" value="Trep_Strep"/>
    <property type="match status" value="1"/>
</dbReference>
<keyword evidence="3" id="KW-1185">Reference proteome</keyword>
<protein>
    <submittedName>
        <fullName evidence="2">Conserved hypothetical integral membrane protein TIGR02185</fullName>
    </submittedName>
</protein>
<comment type="caution">
    <text evidence="2">The sequence shown here is derived from an EMBL/GenBank/DDBJ whole genome shotgun (WGS) entry which is preliminary data.</text>
</comment>
<evidence type="ECO:0000256" key="1">
    <source>
        <dbReference type="SAM" id="Phobius"/>
    </source>
</evidence>
<evidence type="ECO:0000313" key="3">
    <source>
        <dbReference type="Proteomes" id="UP000004259"/>
    </source>
</evidence>
<dbReference type="RefSeq" id="WP_002850846.1">
    <property type="nucleotide sequence ID" value="NZ_ADKM02000093.1"/>
</dbReference>
<dbReference type="InterPro" id="IPR011733">
    <property type="entry name" value="CHP02185_IM"/>
</dbReference>
<keyword evidence="1" id="KW-0812">Transmembrane</keyword>
<keyword evidence="1" id="KW-1133">Transmembrane helix</keyword>
<feature type="transmembrane region" description="Helical" evidence="1">
    <location>
        <begin position="12"/>
        <end position="31"/>
    </location>
</feature>
<dbReference type="STRING" id="246199.CUS_5448"/>
<organism evidence="2 3">
    <name type="scientific">Ruminococcus albus 8</name>
    <dbReference type="NCBI Taxonomy" id="246199"/>
    <lineage>
        <taxon>Bacteria</taxon>
        <taxon>Bacillati</taxon>
        <taxon>Bacillota</taxon>
        <taxon>Clostridia</taxon>
        <taxon>Eubacteriales</taxon>
        <taxon>Oscillospiraceae</taxon>
        <taxon>Ruminococcus</taxon>
    </lineage>
</organism>
<feature type="transmembrane region" description="Helical" evidence="1">
    <location>
        <begin position="108"/>
        <end position="131"/>
    </location>
</feature>
<proteinExistence type="predicted"/>
<name>E9SE29_RUMAL</name>
<dbReference type="AlphaFoldDB" id="E9SE29"/>
<sequence length="194" mass="20449">MKTKNTNGKDLITTGIYTALYIVALFAASVANVTPLTFMFYPAVASLLGGTFFLMLAIKVKNSFSIIVWGIIVGLLFLVLGMGMALPFFVVGAVVGQLIIAKSGHKSLGMITLAYIITSVCSVGGYAQLFFTTDSYLKEASARGLTDDFVNGLSKYATGTFLAVIILVTAAAALCGIMAGRLIMKKHLVKAGVI</sequence>
<accession>E9SE29</accession>
<dbReference type="OrthoDB" id="9781459at2"/>
<feature type="transmembrane region" description="Helical" evidence="1">
    <location>
        <begin position="156"/>
        <end position="180"/>
    </location>
</feature>
<gene>
    <name evidence="2" type="ORF">CUS_5448</name>
</gene>